<dbReference type="SUPFAM" id="SSF49562">
    <property type="entry name" value="C2 domain (Calcium/lipid-binding domain, CaLB)"/>
    <property type="match status" value="1"/>
</dbReference>
<dbReference type="CDD" id="cd04038">
    <property type="entry name" value="C2_ArfGAP"/>
    <property type="match status" value="1"/>
</dbReference>
<accession>A0A5N6QBP3</accession>
<dbReference type="GO" id="GO:0005543">
    <property type="term" value="F:phospholipid binding"/>
    <property type="evidence" value="ECO:0007669"/>
    <property type="project" value="InterPro"/>
</dbReference>
<evidence type="ECO:0000313" key="10">
    <source>
        <dbReference type="Proteomes" id="UP000327013"/>
    </source>
</evidence>
<dbReference type="InterPro" id="IPR035892">
    <property type="entry name" value="C2_domain_sf"/>
</dbReference>
<sequence>MSNHPLELGGAASGKRRLKDLLLQSDNRVCADCGAPDPKWASANIGVFICLKCCGVHRSLGTHISKVLSVTLDEWSDDEIDAMVEVGGNTSANSIYEAFVPEGYAKPGPDATHEQRSKFIRAKYELQEFLKPSLRIVSLPTGKSSLQSTASRKILGGFRSNSSQNSEGMVEFIGLLKVKVIKGTNLAIRDMMSSDPYVILTLGQQTVQTTVVRSNLNPVWNQELMLSVPQRFGPLKLRVFDHDTFSSDDIMGEAEVDLQPLITSAMAFGDAGMFGDMQIGKWLKSHDNALIDDSTVNIVDGKVKQEVALKLQNVESGELYLELEWMPLDQ</sequence>
<dbReference type="GO" id="GO:0005096">
    <property type="term" value="F:GTPase activator activity"/>
    <property type="evidence" value="ECO:0007669"/>
    <property type="project" value="UniProtKB-KW"/>
</dbReference>
<dbReference type="EMBL" id="CM017321">
    <property type="protein sequence ID" value="KAE7996069.1"/>
    <property type="molecule type" value="Genomic_DNA"/>
</dbReference>
<dbReference type="SMART" id="SM00105">
    <property type="entry name" value="ArfGap"/>
    <property type="match status" value="1"/>
</dbReference>
<organism evidence="9 10">
    <name type="scientific">Carpinus fangiana</name>
    <dbReference type="NCBI Taxonomy" id="176857"/>
    <lineage>
        <taxon>Eukaryota</taxon>
        <taxon>Viridiplantae</taxon>
        <taxon>Streptophyta</taxon>
        <taxon>Embryophyta</taxon>
        <taxon>Tracheophyta</taxon>
        <taxon>Spermatophyta</taxon>
        <taxon>Magnoliopsida</taxon>
        <taxon>eudicotyledons</taxon>
        <taxon>Gunneridae</taxon>
        <taxon>Pentapetalae</taxon>
        <taxon>rosids</taxon>
        <taxon>fabids</taxon>
        <taxon>Fagales</taxon>
        <taxon>Betulaceae</taxon>
        <taxon>Carpinus</taxon>
    </lineage>
</organism>
<dbReference type="InterPro" id="IPR037278">
    <property type="entry name" value="ARFGAP/RecO"/>
</dbReference>
<evidence type="ECO:0000256" key="5">
    <source>
        <dbReference type="ARBA" id="ARBA00022837"/>
    </source>
</evidence>
<dbReference type="FunFam" id="1.10.220.150:FF:000011">
    <property type="entry name" value="Arf-GAP with dual PH domain-containing protein 1"/>
    <property type="match status" value="1"/>
</dbReference>
<keyword evidence="4" id="KW-0862">Zinc</keyword>
<dbReference type="SUPFAM" id="SSF57863">
    <property type="entry name" value="ArfGap/RecO-like zinc finger"/>
    <property type="match status" value="1"/>
</dbReference>
<gene>
    <name evidence="9" type="ORF">FH972_000818</name>
</gene>
<evidence type="ECO:0000259" key="8">
    <source>
        <dbReference type="PROSITE" id="PS50115"/>
    </source>
</evidence>
<dbReference type="PROSITE" id="PS50115">
    <property type="entry name" value="ARFGAP"/>
    <property type="match status" value="1"/>
</dbReference>
<keyword evidence="2" id="KW-0479">Metal-binding</keyword>
<protein>
    <recommendedName>
        <fullName evidence="11">Arf-GAP domain-containing protein</fullName>
    </recommendedName>
</protein>
<dbReference type="PROSITE" id="PS50004">
    <property type="entry name" value="C2"/>
    <property type="match status" value="1"/>
</dbReference>
<dbReference type="InterPro" id="IPR000008">
    <property type="entry name" value="C2_dom"/>
</dbReference>
<reference evidence="9 10" key="1">
    <citation type="submission" date="2019-06" db="EMBL/GenBank/DDBJ databases">
        <title>A chromosomal-level reference genome of Carpinus fangiana (Coryloideae, Betulaceae).</title>
        <authorList>
            <person name="Yang X."/>
            <person name="Wang Z."/>
            <person name="Zhang L."/>
            <person name="Hao G."/>
            <person name="Liu J."/>
            <person name="Yang Y."/>
        </authorList>
    </citation>
    <scope>NUCLEOTIDE SEQUENCE [LARGE SCALE GENOMIC DNA]</scope>
    <source>
        <strain evidence="9">Cfa_2016G</strain>
        <tissue evidence="9">Leaf</tissue>
    </source>
</reference>
<dbReference type="Gene3D" id="1.10.220.150">
    <property type="entry name" value="Arf GTPase activating protein"/>
    <property type="match status" value="1"/>
</dbReference>
<dbReference type="Gene3D" id="2.60.40.150">
    <property type="entry name" value="C2 domain"/>
    <property type="match status" value="1"/>
</dbReference>
<evidence type="ECO:0008006" key="11">
    <source>
        <dbReference type="Google" id="ProtNLM"/>
    </source>
</evidence>
<dbReference type="Pfam" id="PF00168">
    <property type="entry name" value="C2"/>
    <property type="match status" value="1"/>
</dbReference>
<dbReference type="InterPro" id="IPR038508">
    <property type="entry name" value="ArfGAP_dom_sf"/>
</dbReference>
<dbReference type="PRINTS" id="PR00405">
    <property type="entry name" value="REVINTRACTNG"/>
</dbReference>
<dbReference type="SMART" id="SM00239">
    <property type="entry name" value="C2"/>
    <property type="match status" value="1"/>
</dbReference>
<dbReference type="FunFam" id="2.60.40.150:FF:000190">
    <property type="entry name" value="ADP-ribosylation factor GTPase-activating protein AGD12"/>
    <property type="match status" value="1"/>
</dbReference>
<proteinExistence type="predicted"/>
<dbReference type="InterPro" id="IPR044518">
    <property type="entry name" value="ARF_GAP_AGD11/12/13"/>
</dbReference>
<dbReference type="CDD" id="cd08204">
    <property type="entry name" value="ArfGap"/>
    <property type="match status" value="1"/>
</dbReference>
<name>A0A5N6QBP3_9ROSI</name>
<dbReference type="OrthoDB" id="73919at2759"/>
<evidence type="ECO:0000256" key="6">
    <source>
        <dbReference type="PROSITE-ProRule" id="PRU00288"/>
    </source>
</evidence>
<keyword evidence="10" id="KW-1185">Reference proteome</keyword>
<dbReference type="Proteomes" id="UP000327013">
    <property type="component" value="Chromosome 1"/>
</dbReference>
<dbReference type="AlphaFoldDB" id="A0A5N6QBP3"/>
<dbReference type="Pfam" id="PF01412">
    <property type="entry name" value="ArfGap"/>
    <property type="match status" value="1"/>
</dbReference>
<evidence type="ECO:0000313" key="9">
    <source>
        <dbReference type="EMBL" id="KAE7996069.1"/>
    </source>
</evidence>
<evidence type="ECO:0000256" key="2">
    <source>
        <dbReference type="ARBA" id="ARBA00022723"/>
    </source>
</evidence>
<keyword evidence="5" id="KW-0106">Calcium</keyword>
<dbReference type="InterPro" id="IPR001164">
    <property type="entry name" value="ArfGAP_dom"/>
</dbReference>
<feature type="domain" description="C2" evidence="7">
    <location>
        <begin position="159"/>
        <end position="271"/>
    </location>
</feature>
<evidence type="ECO:0000259" key="7">
    <source>
        <dbReference type="PROSITE" id="PS50004"/>
    </source>
</evidence>
<dbReference type="PANTHER" id="PTHR46220">
    <property type="entry name" value="ADP-RIBOSYLATION FACTOR GTPASE-ACTIVATING PROTEIN AGD12"/>
    <property type="match status" value="1"/>
</dbReference>
<evidence type="ECO:0000256" key="3">
    <source>
        <dbReference type="ARBA" id="ARBA00022771"/>
    </source>
</evidence>
<feature type="domain" description="Arf-GAP" evidence="8">
    <location>
        <begin position="15"/>
        <end position="129"/>
    </location>
</feature>
<keyword evidence="1" id="KW-0343">GTPase activation</keyword>
<dbReference type="PANTHER" id="PTHR46220:SF1">
    <property type="entry name" value="ADP-RIBOSYLATION FACTOR GTPASE-ACTIVATING PROTEIN AGD12"/>
    <property type="match status" value="1"/>
</dbReference>
<keyword evidence="3 6" id="KW-0863">Zinc-finger</keyword>
<dbReference type="GO" id="GO:0008270">
    <property type="term" value="F:zinc ion binding"/>
    <property type="evidence" value="ECO:0007669"/>
    <property type="project" value="UniProtKB-KW"/>
</dbReference>
<evidence type="ECO:0000256" key="4">
    <source>
        <dbReference type="ARBA" id="ARBA00022833"/>
    </source>
</evidence>
<evidence type="ECO:0000256" key="1">
    <source>
        <dbReference type="ARBA" id="ARBA00022468"/>
    </source>
</evidence>